<dbReference type="Pfam" id="PF12833">
    <property type="entry name" value="HTH_18"/>
    <property type="match status" value="1"/>
</dbReference>
<organism evidence="6 7">
    <name type="scientific">Thalassobacter stenotrophicus</name>
    <dbReference type="NCBI Taxonomy" id="266809"/>
    <lineage>
        <taxon>Bacteria</taxon>
        <taxon>Pseudomonadati</taxon>
        <taxon>Pseudomonadota</taxon>
        <taxon>Alphaproteobacteria</taxon>
        <taxon>Rhodobacterales</taxon>
        <taxon>Roseobacteraceae</taxon>
        <taxon>Thalassobacter</taxon>
    </lineage>
</organism>
<dbReference type="RefSeq" id="WP_058122325.1">
    <property type="nucleotide sequence ID" value="NZ_CYRX01000008.1"/>
</dbReference>
<dbReference type="Gene3D" id="1.10.10.60">
    <property type="entry name" value="Homeodomain-like"/>
    <property type="match status" value="2"/>
</dbReference>
<evidence type="ECO:0000256" key="2">
    <source>
        <dbReference type="ARBA" id="ARBA00023125"/>
    </source>
</evidence>
<dbReference type="PROSITE" id="PS01124">
    <property type="entry name" value="HTH_ARAC_FAMILY_2"/>
    <property type="match status" value="1"/>
</dbReference>
<evidence type="ECO:0000256" key="1">
    <source>
        <dbReference type="ARBA" id="ARBA00023015"/>
    </source>
</evidence>
<dbReference type="PANTHER" id="PTHR43280:SF2">
    <property type="entry name" value="HTH-TYPE TRANSCRIPTIONAL REGULATOR EXSA"/>
    <property type="match status" value="1"/>
</dbReference>
<feature type="domain" description="HTH araC/xylS-type" evidence="5">
    <location>
        <begin position="171"/>
        <end position="269"/>
    </location>
</feature>
<dbReference type="SMART" id="SM00342">
    <property type="entry name" value="HTH_ARAC"/>
    <property type="match status" value="1"/>
</dbReference>
<dbReference type="Proteomes" id="UP000051298">
    <property type="component" value="Unassembled WGS sequence"/>
</dbReference>
<reference evidence="6 7" key="1">
    <citation type="submission" date="2015-09" db="EMBL/GenBank/DDBJ databases">
        <authorList>
            <consortium name="Swine Surveillance"/>
        </authorList>
    </citation>
    <scope>NUCLEOTIDE SEQUENCE [LARGE SCALE GENOMIC DNA]</scope>
    <source>
        <strain evidence="6 7">CECT 5294</strain>
    </source>
</reference>
<feature type="compositionally biased region" description="Polar residues" evidence="4">
    <location>
        <begin position="288"/>
        <end position="297"/>
    </location>
</feature>
<accession>A0A0P1FG87</accession>
<keyword evidence="6" id="KW-0489">Methyltransferase</keyword>
<evidence type="ECO:0000259" key="5">
    <source>
        <dbReference type="PROSITE" id="PS01124"/>
    </source>
</evidence>
<dbReference type="PANTHER" id="PTHR43280">
    <property type="entry name" value="ARAC-FAMILY TRANSCRIPTIONAL REGULATOR"/>
    <property type="match status" value="1"/>
</dbReference>
<protein>
    <submittedName>
        <fullName evidence="6">Methylphosphotriester-DNA--protein-cysteine S-methyltransferase</fullName>
        <ecNumber evidence="6">2.1.1.-</ecNumber>
    </submittedName>
</protein>
<evidence type="ECO:0000256" key="3">
    <source>
        <dbReference type="ARBA" id="ARBA00023163"/>
    </source>
</evidence>
<dbReference type="GO" id="GO:0043565">
    <property type="term" value="F:sequence-specific DNA binding"/>
    <property type="evidence" value="ECO:0007669"/>
    <property type="project" value="InterPro"/>
</dbReference>
<evidence type="ECO:0000313" key="6">
    <source>
        <dbReference type="EMBL" id="CUH59008.1"/>
    </source>
</evidence>
<keyword evidence="1" id="KW-0805">Transcription regulation</keyword>
<dbReference type="AlphaFoldDB" id="A0A0P1FG87"/>
<dbReference type="GO" id="GO:0032259">
    <property type="term" value="P:methylation"/>
    <property type="evidence" value="ECO:0007669"/>
    <property type="project" value="UniProtKB-KW"/>
</dbReference>
<evidence type="ECO:0000256" key="4">
    <source>
        <dbReference type="SAM" id="MobiDB-lite"/>
    </source>
</evidence>
<dbReference type="EC" id="2.1.1.-" evidence="6"/>
<gene>
    <name evidence="6" type="primary">adaA</name>
    <name evidence="6" type="ORF">THS5294_00288</name>
</gene>
<dbReference type="EMBL" id="CYRX01000008">
    <property type="protein sequence ID" value="CUH59008.1"/>
    <property type="molecule type" value="Genomic_DNA"/>
</dbReference>
<sequence length="297" mass="32164">MDIEYLKSQVPAMNALSLMPISGLTRRQVWRHTLPHSVPGPSFLWFVRGNARLIIEGRAIGIGPNVCVTLPAQTAFAIEPGAQTQATFVQIPTSSLLPMPEGVHLIRVNDIGTQGELSGLLDRIAKGQTSGGPGSERAALARLMLVSSMLERLTGPDTAQTAQSASQKLSARFTREVEQCYATGATLNDIGDMLDVTPTHLTRTFKSTCGMTAARYLGDRLMHAARSELIDTPNSAAEIARDLGFSSPAYFSRAFLHHAEETPGKFRNRNRPNTHQSDAASGKIRPAQSDQRVSLMT</sequence>
<keyword evidence="6" id="KW-0808">Transferase</keyword>
<dbReference type="STRING" id="266809.PM03_10105"/>
<dbReference type="GO" id="GO:0003700">
    <property type="term" value="F:DNA-binding transcription factor activity"/>
    <property type="evidence" value="ECO:0007669"/>
    <property type="project" value="InterPro"/>
</dbReference>
<evidence type="ECO:0000313" key="7">
    <source>
        <dbReference type="Proteomes" id="UP000051298"/>
    </source>
</evidence>
<dbReference type="GO" id="GO:0008168">
    <property type="term" value="F:methyltransferase activity"/>
    <property type="evidence" value="ECO:0007669"/>
    <property type="project" value="UniProtKB-KW"/>
</dbReference>
<dbReference type="InterPro" id="IPR009057">
    <property type="entry name" value="Homeodomain-like_sf"/>
</dbReference>
<keyword evidence="3" id="KW-0804">Transcription</keyword>
<proteinExistence type="predicted"/>
<name>A0A0P1FG87_9RHOB</name>
<dbReference type="eggNOG" id="COG2207">
    <property type="taxonomic scope" value="Bacteria"/>
</dbReference>
<keyword evidence="2" id="KW-0238">DNA-binding</keyword>
<dbReference type="SUPFAM" id="SSF46689">
    <property type="entry name" value="Homeodomain-like"/>
    <property type="match status" value="1"/>
</dbReference>
<feature type="region of interest" description="Disordered" evidence="4">
    <location>
        <begin position="261"/>
        <end position="297"/>
    </location>
</feature>
<dbReference type="InterPro" id="IPR018060">
    <property type="entry name" value="HTH_AraC"/>
</dbReference>